<feature type="domain" description="ABC transporter" evidence="4">
    <location>
        <begin position="20"/>
        <end position="240"/>
    </location>
</feature>
<dbReference type="InterPro" id="IPR017871">
    <property type="entry name" value="ABC_transporter-like_CS"/>
</dbReference>
<evidence type="ECO:0000256" key="1">
    <source>
        <dbReference type="ARBA" id="ARBA00022448"/>
    </source>
</evidence>
<dbReference type="InterPro" id="IPR027417">
    <property type="entry name" value="P-loop_NTPase"/>
</dbReference>
<reference evidence="5 6" key="1">
    <citation type="journal article" date="2015" name="Microbes Environ.">
        <title>Distribution and evolution of nitrogen fixation genes in the phylum bacteroidetes.</title>
        <authorList>
            <person name="Inoue J."/>
            <person name="Oshima K."/>
            <person name="Suda W."/>
            <person name="Sakamoto M."/>
            <person name="Iino T."/>
            <person name="Noda S."/>
            <person name="Hongoh Y."/>
            <person name="Hattori M."/>
            <person name="Ohkuma M."/>
        </authorList>
    </citation>
    <scope>NUCLEOTIDE SEQUENCE [LARGE SCALE GENOMIC DNA]</scope>
    <source>
        <strain evidence="5">JCM 15548</strain>
    </source>
</reference>
<dbReference type="InterPro" id="IPR003439">
    <property type="entry name" value="ABC_transporter-like_ATP-bd"/>
</dbReference>
<dbReference type="Gene3D" id="3.40.50.300">
    <property type="entry name" value="P-loop containing nucleotide triphosphate hydrolases"/>
    <property type="match status" value="1"/>
</dbReference>
<dbReference type="PANTHER" id="PTHR43023">
    <property type="entry name" value="PROTEIN TRIGALACTOSYLDIACYLGLYCEROL 3, CHLOROPLASTIC"/>
    <property type="match status" value="1"/>
</dbReference>
<comment type="caution">
    <text evidence="5">The sequence shown here is derived from an EMBL/GenBank/DDBJ whole genome shotgun (WGS) entry which is preliminary data.</text>
</comment>
<dbReference type="STRING" id="1236989.JCM15548_13828"/>
<sequence>MTVGNETSGADPVMDREHILEIDHLAKAFGSLDVLNNLSLKLYNGENLVVLGKSGSGKSVLIKCIVRLLTPDQGTIKVFGENVNDLTDKGLEEMREKIGFLFQSGALYDSMTVKENLEFPLKRIKKGLSRKEIDAKVEEVLDNVGLGQTLNKMPSELSGGMRKRVSLARTIIVDPMIMLYDEPTTGLDPVTSDEISELINEVKAKYKTSSIIITHDIECAKQRPTASSCCKTGKSIWKGA</sequence>
<gene>
    <name evidence="5" type="ORF">JCM15548_13828</name>
</gene>
<evidence type="ECO:0000256" key="3">
    <source>
        <dbReference type="ARBA" id="ARBA00022840"/>
    </source>
</evidence>
<dbReference type="Proteomes" id="UP000032900">
    <property type="component" value="Unassembled WGS sequence"/>
</dbReference>
<dbReference type="AlphaFoldDB" id="A0A0E9M1V2"/>
<dbReference type="PROSITE" id="PS00211">
    <property type="entry name" value="ABC_TRANSPORTER_1"/>
    <property type="match status" value="1"/>
</dbReference>
<dbReference type="SUPFAM" id="SSF52540">
    <property type="entry name" value="P-loop containing nucleoside triphosphate hydrolases"/>
    <property type="match status" value="1"/>
</dbReference>
<keyword evidence="2" id="KW-0547">Nucleotide-binding</keyword>
<keyword evidence="1" id="KW-0813">Transport</keyword>
<dbReference type="GO" id="GO:0005524">
    <property type="term" value="F:ATP binding"/>
    <property type="evidence" value="ECO:0007669"/>
    <property type="project" value="UniProtKB-KW"/>
</dbReference>
<keyword evidence="3 5" id="KW-0067">ATP-binding</keyword>
<evidence type="ECO:0000256" key="2">
    <source>
        <dbReference type="ARBA" id="ARBA00022741"/>
    </source>
</evidence>
<organism evidence="5 6">
    <name type="scientific">Geofilum rubicundum JCM 15548</name>
    <dbReference type="NCBI Taxonomy" id="1236989"/>
    <lineage>
        <taxon>Bacteria</taxon>
        <taxon>Pseudomonadati</taxon>
        <taxon>Bacteroidota</taxon>
        <taxon>Bacteroidia</taxon>
        <taxon>Marinilabiliales</taxon>
        <taxon>Marinilabiliaceae</taxon>
        <taxon>Geofilum</taxon>
    </lineage>
</organism>
<accession>A0A0E9M1V2</accession>
<name>A0A0E9M1V2_9BACT</name>
<evidence type="ECO:0000313" key="6">
    <source>
        <dbReference type="Proteomes" id="UP000032900"/>
    </source>
</evidence>
<dbReference type="SMART" id="SM00382">
    <property type="entry name" value="AAA"/>
    <property type="match status" value="1"/>
</dbReference>
<proteinExistence type="predicted"/>
<protein>
    <submittedName>
        <fullName evidence="5">Methionine ABC transporter ATP-binding protein</fullName>
    </submittedName>
</protein>
<dbReference type="Pfam" id="PF00005">
    <property type="entry name" value="ABC_tran"/>
    <property type="match status" value="1"/>
</dbReference>
<keyword evidence="6" id="KW-1185">Reference proteome</keyword>
<dbReference type="InterPro" id="IPR003593">
    <property type="entry name" value="AAA+_ATPase"/>
</dbReference>
<dbReference type="EMBL" id="BAZW01000049">
    <property type="protein sequence ID" value="GAO31464.1"/>
    <property type="molecule type" value="Genomic_DNA"/>
</dbReference>
<dbReference type="PROSITE" id="PS50893">
    <property type="entry name" value="ABC_TRANSPORTER_2"/>
    <property type="match status" value="1"/>
</dbReference>
<dbReference type="GO" id="GO:0016887">
    <property type="term" value="F:ATP hydrolysis activity"/>
    <property type="evidence" value="ECO:0007669"/>
    <property type="project" value="InterPro"/>
</dbReference>
<evidence type="ECO:0000259" key="4">
    <source>
        <dbReference type="PROSITE" id="PS50893"/>
    </source>
</evidence>
<evidence type="ECO:0000313" key="5">
    <source>
        <dbReference type="EMBL" id="GAO31464.1"/>
    </source>
</evidence>
<dbReference type="PANTHER" id="PTHR43023:SF3">
    <property type="entry name" value="PROTEIN TRIGALACTOSYLDIACYLGLYCEROL 3, CHLOROPLASTIC"/>
    <property type="match status" value="1"/>
</dbReference>